<feature type="transmembrane region" description="Helical" evidence="1">
    <location>
        <begin position="353"/>
        <end position="382"/>
    </location>
</feature>
<dbReference type="InterPro" id="IPR036869">
    <property type="entry name" value="J_dom_sf"/>
</dbReference>
<name>A0A8T0J5C6_CERPU</name>
<dbReference type="PANTHER" id="PTHR44914:SF1">
    <property type="entry name" value="CHAPERONE PROTEIN DNAJ 13"/>
    <property type="match status" value="1"/>
</dbReference>
<keyword evidence="1" id="KW-1133">Transmembrane helix</keyword>
<dbReference type="PROSITE" id="PS50076">
    <property type="entry name" value="DNAJ_2"/>
    <property type="match status" value="1"/>
</dbReference>
<feature type="domain" description="J" evidence="2">
    <location>
        <begin position="13"/>
        <end position="81"/>
    </location>
</feature>
<dbReference type="AlphaFoldDB" id="A0A8T0J5C6"/>
<keyword evidence="1" id="KW-0472">Membrane</keyword>
<dbReference type="SMART" id="SM00271">
    <property type="entry name" value="DnaJ"/>
    <property type="match status" value="1"/>
</dbReference>
<sequence length="384" mass="42294">METHKRDKHPDRELYALLHLSPEASDDDIKRAYRQWAQVYHPDKHQTPQMQDIATENFQKIREAYNVLSDERKRQIYDLYGMEGLTSGLELGPKLTSREEVKARYERLHQCEEERRLAAHVHHRGSLLMNLSLVPFMESYGVPKMSGMAMSTQVQAKVSKTDTIVLGGNMALRRGLGGGSMTMVMKRQLSPISSIELVTMIGLRSILSLQTSRQLSSHSTGTLGLSVSLKDGSVTLANTWSRQLSEDTTGNIQLVIGPDTGLSVGWQRHGDKNGGSADVKVGPTTVGVSCQYTRHFSSNSQGRLTGKIGSTGVEVELGGERRISEHSSAAMFCGLGLQGVSWKIRFTRGGQKFVIPIMLCAKLNPLIAMGALILPSSIYAILKV</sequence>
<comment type="caution">
    <text evidence="3">The sequence shown here is derived from an EMBL/GenBank/DDBJ whole genome shotgun (WGS) entry which is preliminary data.</text>
</comment>
<dbReference type="InterPro" id="IPR001623">
    <property type="entry name" value="DnaJ_domain"/>
</dbReference>
<dbReference type="Pfam" id="PF22774">
    <property type="entry name" value="DNAJC11_beta-barrel"/>
    <property type="match status" value="1"/>
</dbReference>
<evidence type="ECO:0000313" key="3">
    <source>
        <dbReference type="EMBL" id="KAG0590797.1"/>
    </source>
</evidence>
<dbReference type="Gene3D" id="1.10.287.110">
    <property type="entry name" value="DnaJ domain"/>
    <property type="match status" value="1"/>
</dbReference>
<dbReference type="CDD" id="cd06257">
    <property type="entry name" value="DnaJ"/>
    <property type="match status" value="1"/>
</dbReference>
<dbReference type="EMBL" id="CM026421">
    <property type="protein sequence ID" value="KAG0590797.1"/>
    <property type="molecule type" value="Genomic_DNA"/>
</dbReference>
<dbReference type="SUPFAM" id="SSF46565">
    <property type="entry name" value="Chaperone J-domain"/>
    <property type="match status" value="1"/>
</dbReference>
<organism evidence="3 4">
    <name type="scientific">Ceratodon purpureus</name>
    <name type="common">Fire moss</name>
    <name type="synonym">Dicranum purpureum</name>
    <dbReference type="NCBI Taxonomy" id="3225"/>
    <lineage>
        <taxon>Eukaryota</taxon>
        <taxon>Viridiplantae</taxon>
        <taxon>Streptophyta</taxon>
        <taxon>Embryophyta</taxon>
        <taxon>Bryophyta</taxon>
        <taxon>Bryophytina</taxon>
        <taxon>Bryopsida</taxon>
        <taxon>Dicranidae</taxon>
        <taxon>Pseudoditrichales</taxon>
        <taxon>Ditrichaceae</taxon>
        <taxon>Ceratodon</taxon>
    </lineage>
</organism>
<evidence type="ECO:0000313" key="4">
    <source>
        <dbReference type="Proteomes" id="UP000822688"/>
    </source>
</evidence>
<dbReference type="InterPro" id="IPR018253">
    <property type="entry name" value="DnaJ_domain_CS"/>
</dbReference>
<evidence type="ECO:0000256" key="1">
    <source>
        <dbReference type="SAM" id="Phobius"/>
    </source>
</evidence>
<gene>
    <name evidence="3" type="ORF">KC19_1G127400</name>
</gene>
<dbReference type="PRINTS" id="PR00625">
    <property type="entry name" value="JDOMAIN"/>
</dbReference>
<dbReference type="Pfam" id="PF00226">
    <property type="entry name" value="DnaJ"/>
    <property type="match status" value="1"/>
</dbReference>
<accession>A0A8T0J5C6</accession>
<keyword evidence="4" id="KW-1185">Reference proteome</keyword>
<evidence type="ECO:0000259" key="2">
    <source>
        <dbReference type="PROSITE" id="PS50076"/>
    </source>
</evidence>
<dbReference type="PROSITE" id="PS00636">
    <property type="entry name" value="DNAJ_1"/>
    <property type="match status" value="1"/>
</dbReference>
<reference evidence="3" key="1">
    <citation type="submission" date="2020-06" db="EMBL/GenBank/DDBJ databases">
        <title>WGS assembly of Ceratodon purpureus strain R40.</title>
        <authorList>
            <person name="Carey S.B."/>
            <person name="Jenkins J."/>
            <person name="Shu S."/>
            <person name="Lovell J.T."/>
            <person name="Sreedasyam A."/>
            <person name="Maumus F."/>
            <person name="Tiley G.P."/>
            <person name="Fernandez-Pozo N."/>
            <person name="Barry K."/>
            <person name="Chen C."/>
            <person name="Wang M."/>
            <person name="Lipzen A."/>
            <person name="Daum C."/>
            <person name="Saski C.A."/>
            <person name="Payton A.C."/>
            <person name="Mcbreen J.C."/>
            <person name="Conrad R.E."/>
            <person name="Kollar L.M."/>
            <person name="Olsson S."/>
            <person name="Huttunen S."/>
            <person name="Landis J.B."/>
            <person name="Wickett N.J."/>
            <person name="Johnson M.G."/>
            <person name="Rensing S.A."/>
            <person name="Grimwood J."/>
            <person name="Schmutz J."/>
            <person name="Mcdaniel S.F."/>
        </authorList>
    </citation>
    <scope>NUCLEOTIDE SEQUENCE</scope>
    <source>
        <strain evidence="3">R40</strain>
    </source>
</reference>
<dbReference type="Proteomes" id="UP000822688">
    <property type="component" value="Chromosome 1"/>
</dbReference>
<dbReference type="PANTHER" id="PTHR44914">
    <property type="entry name" value="CHAPERONE PROTEIN DNAJ 13"/>
    <property type="match status" value="1"/>
</dbReference>
<dbReference type="InterPro" id="IPR055225">
    <property type="entry name" value="DNAJC11-like_beta-barrel"/>
</dbReference>
<proteinExistence type="predicted"/>
<dbReference type="InterPro" id="IPR042162">
    <property type="entry name" value="AtJ13"/>
</dbReference>
<keyword evidence="1" id="KW-0812">Transmembrane</keyword>
<protein>
    <recommendedName>
        <fullName evidence="2">J domain-containing protein</fullName>
    </recommendedName>
</protein>